<feature type="compositionally biased region" description="Low complexity" evidence="1">
    <location>
        <begin position="75"/>
        <end position="85"/>
    </location>
</feature>
<keyword evidence="2" id="KW-0472">Membrane</keyword>
<reference evidence="3" key="1">
    <citation type="submission" date="2022-01" db="EMBL/GenBank/DDBJ databases">
        <authorList>
            <person name="King R."/>
        </authorList>
    </citation>
    <scope>NUCLEOTIDE SEQUENCE</scope>
</reference>
<evidence type="ECO:0000256" key="1">
    <source>
        <dbReference type="SAM" id="MobiDB-lite"/>
    </source>
</evidence>
<evidence type="ECO:0000256" key="2">
    <source>
        <dbReference type="SAM" id="Phobius"/>
    </source>
</evidence>
<evidence type="ECO:0000313" key="3">
    <source>
        <dbReference type="EMBL" id="CAH1398739.1"/>
    </source>
</evidence>
<dbReference type="AlphaFoldDB" id="A0A9P0MMV8"/>
<sequence>MLEKLLAAITAVVTWYLTYYLWYVNPRILPSLPGDGLFKYRETKQQTVPLKKKGSVTNKVPGPRFMGMPIRVPEENTATPTETTA</sequence>
<organism evidence="3 4">
    <name type="scientific">Nezara viridula</name>
    <name type="common">Southern green stink bug</name>
    <name type="synonym">Cimex viridulus</name>
    <dbReference type="NCBI Taxonomy" id="85310"/>
    <lineage>
        <taxon>Eukaryota</taxon>
        <taxon>Metazoa</taxon>
        <taxon>Ecdysozoa</taxon>
        <taxon>Arthropoda</taxon>
        <taxon>Hexapoda</taxon>
        <taxon>Insecta</taxon>
        <taxon>Pterygota</taxon>
        <taxon>Neoptera</taxon>
        <taxon>Paraneoptera</taxon>
        <taxon>Hemiptera</taxon>
        <taxon>Heteroptera</taxon>
        <taxon>Panheteroptera</taxon>
        <taxon>Pentatomomorpha</taxon>
        <taxon>Pentatomoidea</taxon>
        <taxon>Pentatomidae</taxon>
        <taxon>Pentatominae</taxon>
        <taxon>Nezara</taxon>
    </lineage>
</organism>
<feature type="region of interest" description="Disordered" evidence="1">
    <location>
        <begin position="50"/>
        <end position="85"/>
    </location>
</feature>
<keyword evidence="4" id="KW-1185">Reference proteome</keyword>
<accession>A0A9P0MMV8</accession>
<keyword evidence="2" id="KW-1133">Transmembrane helix</keyword>
<dbReference type="EMBL" id="OV725080">
    <property type="protein sequence ID" value="CAH1398739.1"/>
    <property type="molecule type" value="Genomic_DNA"/>
</dbReference>
<protein>
    <submittedName>
        <fullName evidence="3">Uncharacterized protein</fullName>
    </submittedName>
</protein>
<keyword evidence="2" id="KW-0812">Transmembrane</keyword>
<dbReference type="OrthoDB" id="5579088at2759"/>
<gene>
    <name evidence="3" type="ORF">NEZAVI_LOCUS8334</name>
</gene>
<proteinExistence type="predicted"/>
<dbReference type="Proteomes" id="UP001152798">
    <property type="component" value="Chromosome 4"/>
</dbReference>
<feature type="transmembrane region" description="Helical" evidence="2">
    <location>
        <begin position="6"/>
        <end position="24"/>
    </location>
</feature>
<name>A0A9P0MMV8_NEZVI</name>
<evidence type="ECO:0000313" key="4">
    <source>
        <dbReference type="Proteomes" id="UP001152798"/>
    </source>
</evidence>